<dbReference type="Gene3D" id="2.60.40.1080">
    <property type="match status" value="1"/>
</dbReference>
<dbReference type="EMBL" id="PDXQ01000001">
    <property type="protein sequence ID" value="TRZ33303.1"/>
    <property type="molecule type" value="Genomic_DNA"/>
</dbReference>
<reference evidence="1 2" key="1">
    <citation type="submission" date="2017-10" db="EMBL/GenBank/DDBJ databases">
        <title>FDA dAtabase for Regulatory Grade micrObial Sequences (FDA-ARGOS): Supporting development and validation of Infectious Disease Dx tests.</title>
        <authorList>
            <person name="Campos J."/>
            <person name="Goldberg B."/>
            <person name="Tallon L.J."/>
            <person name="Sadzewicz L."/>
            <person name="Sengamalay N."/>
            <person name="Ott S."/>
            <person name="Godinez A."/>
            <person name="Nagaraj S."/>
            <person name="Vyas G."/>
            <person name="Aluvathingal J."/>
            <person name="Nadendla S."/>
            <person name="Geyer C."/>
            <person name="Nandy P."/>
            <person name="Hobson J."/>
            <person name="Sichtig H."/>
        </authorList>
    </citation>
    <scope>NUCLEOTIDE SEQUENCE [LARGE SCALE GENOMIC DNA]</scope>
    <source>
        <strain evidence="1 2">FDAARGOS_185</strain>
    </source>
</reference>
<proteinExistence type="predicted"/>
<name>A0A8B5VY22_ENTAV</name>
<evidence type="ECO:0000313" key="1">
    <source>
        <dbReference type="EMBL" id="TRZ33303.1"/>
    </source>
</evidence>
<gene>
    <name evidence="1" type="ORF">AUF17_04105</name>
</gene>
<organism evidence="1 2">
    <name type="scientific">Enterococcus avium</name>
    <name type="common">Streptococcus avium</name>
    <dbReference type="NCBI Taxonomy" id="33945"/>
    <lineage>
        <taxon>Bacteria</taxon>
        <taxon>Bacillati</taxon>
        <taxon>Bacillota</taxon>
        <taxon>Bacilli</taxon>
        <taxon>Lactobacillales</taxon>
        <taxon>Enterococcaceae</taxon>
        <taxon>Enterococcus</taxon>
    </lineage>
</organism>
<evidence type="ECO:0000313" key="2">
    <source>
        <dbReference type="Proteomes" id="UP000316316"/>
    </source>
</evidence>
<comment type="caution">
    <text evidence="1">The sequence shown here is derived from an EMBL/GenBank/DDBJ whole genome shotgun (WGS) entry which is preliminary data.</text>
</comment>
<protein>
    <submittedName>
        <fullName evidence="1">Phage tail protein</fullName>
    </submittedName>
</protein>
<sequence>MTLSPKNSAAVAGTAGSRQLAANVLPEKATNKKVFFSIEPVTEGLAVSESGLISWTESVPAGTYTTSCITEDGSFADSNTLTLSEPEG</sequence>
<dbReference type="Proteomes" id="UP000316316">
    <property type="component" value="Unassembled WGS sequence"/>
</dbReference>
<accession>A0A8B5VY22</accession>
<dbReference type="AlphaFoldDB" id="A0A8B5VY22"/>